<gene>
    <name evidence="2" type="ORF">D9758_015860</name>
</gene>
<dbReference type="Pfam" id="PF01926">
    <property type="entry name" value="MMR_HSR1"/>
    <property type="match status" value="1"/>
</dbReference>
<comment type="caution">
    <text evidence="2">The sequence shown here is derived from an EMBL/GenBank/DDBJ whole genome shotgun (WGS) entry which is preliminary data.</text>
</comment>
<organism evidence="2 3">
    <name type="scientific">Tetrapyrgos nigripes</name>
    <dbReference type="NCBI Taxonomy" id="182062"/>
    <lineage>
        <taxon>Eukaryota</taxon>
        <taxon>Fungi</taxon>
        <taxon>Dikarya</taxon>
        <taxon>Basidiomycota</taxon>
        <taxon>Agaricomycotina</taxon>
        <taxon>Agaricomycetes</taxon>
        <taxon>Agaricomycetidae</taxon>
        <taxon>Agaricales</taxon>
        <taxon>Marasmiineae</taxon>
        <taxon>Marasmiaceae</taxon>
        <taxon>Tetrapyrgos</taxon>
    </lineage>
</organism>
<dbReference type="Proteomes" id="UP000559256">
    <property type="component" value="Unassembled WGS sequence"/>
</dbReference>
<name>A0A8H5CJ63_9AGAR</name>
<proteinExistence type="predicted"/>
<dbReference type="OrthoDB" id="59699at2759"/>
<dbReference type="Gene3D" id="3.40.50.300">
    <property type="entry name" value="P-loop containing nucleotide triphosphate hydrolases"/>
    <property type="match status" value="1"/>
</dbReference>
<dbReference type="InterPro" id="IPR006073">
    <property type="entry name" value="GTP-bd"/>
</dbReference>
<dbReference type="SUPFAM" id="SSF52540">
    <property type="entry name" value="P-loop containing nucleoside triphosphate hydrolases"/>
    <property type="match status" value="1"/>
</dbReference>
<dbReference type="InterPro" id="IPR027417">
    <property type="entry name" value="P-loop_NTPase"/>
</dbReference>
<dbReference type="AlphaFoldDB" id="A0A8H5CJ63"/>
<evidence type="ECO:0000313" key="2">
    <source>
        <dbReference type="EMBL" id="KAF5342720.1"/>
    </source>
</evidence>
<keyword evidence="3" id="KW-1185">Reference proteome</keyword>
<dbReference type="EMBL" id="JAACJM010000159">
    <property type="protein sequence ID" value="KAF5342720.1"/>
    <property type="molecule type" value="Genomic_DNA"/>
</dbReference>
<evidence type="ECO:0000313" key="3">
    <source>
        <dbReference type="Proteomes" id="UP000559256"/>
    </source>
</evidence>
<feature type="domain" description="G" evidence="1">
    <location>
        <begin position="28"/>
        <end position="124"/>
    </location>
</feature>
<sequence>MCSSDTSIAMDSNVSAASELQQKYQHFRILVIGRANAGKTTLLKRVCNTTEEPCIWDEEKRNLRGIHDIYRPFAFSSNPQFIFHDSPGFEKGGVKELEDVQQFIEERAKATNVEDQLHAVWFCLVTHAARPLLELEERFFKEKRFGNVPVIAIFTKYDDLVTQLYDEDKEDDEICQDAAGYVEDKFRKPLAEYMQQDDGNHQQQVKKLMEKTADSLGDPALKLLFVSIQQNNLELCMRYAVQYTKLENFGLNGRVLEGLQWFRHAYYEGSEQRIWTNRVILGVLRISLGNYSQGLTAEKIMDDSPSFSSNHWNHLQSFWIMSGCGSTSFDAAFRAAWKMLTEDQQQAANLCSALGRLLRRGEDSNEFKMNKWKQEFLNIILQHRLLHEHRQ</sequence>
<reference evidence="2 3" key="1">
    <citation type="journal article" date="2020" name="ISME J.">
        <title>Uncovering the hidden diversity of litter-decomposition mechanisms in mushroom-forming fungi.</title>
        <authorList>
            <person name="Floudas D."/>
            <person name="Bentzer J."/>
            <person name="Ahren D."/>
            <person name="Johansson T."/>
            <person name="Persson P."/>
            <person name="Tunlid A."/>
        </authorList>
    </citation>
    <scope>NUCLEOTIDE SEQUENCE [LARGE SCALE GENOMIC DNA]</scope>
    <source>
        <strain evidence="2 3">CBS 291.85</strain>
    </source>
</reference>
<protein>
    <recommendedName>
        <fullName evidence="1">G domain-containing protein</fullName>
    </recommendedName>
</protein>
<evidence type="ECO:0000259" key="1">
    <source>
        <dbReference type="Pfam" id="PF01926"/>
    </source>
</evidence>
<dbReference type="GO" id="GO:0005525">
    <property type="term" value="F:GTP binding"/>
    <property type="evidence" value="ECO:0007669"/>
    <property type="project" value="InterPro"/>
</dbReference>
<accession>A0A8H5CJ63</accession>